<dbReference type="Proteomes" id="UP000664417">
    <property type="component" value="Unassembled WGS sequence"/>
</dbReference>
<dbReference type="GO" id="GO:0005886">
    <property type="term" value="C:plasma membrane"/>
    <property type="evidence" value="ECO:0007669"/>
    <property type="project" value="UniProtKB-SubCell"/>
</dbReference>
<evidence type="ECO:0000256" key="1">
    <source>
        <dbReference type="ARBA" id="ARBA00002578"/>
    </source>
</evidence>
<keyword evidence="8 10" id="KW-0975">Bacterial flagellum</keyword>
<keyword evidence="11" id="KW-0969">Cilium</keyword>
<evidence type="ECO:0000313" key="11">
    <source>
        <dbReference type="EMBL" id="MBO1322933.1"/>
    </source>
</evidence>
<evidence type="ECO:0000256" key="2">
    <source>
        <dbReference type="ARBA" id="ARBA00009772"/>
    </source>
</evidence>
<dbReference type="EMBL" id="JAFREP010000046">
    <property type="protein sequence ID" value="MBO1322933.1"/>
    <property type="molecule type" value="Genomic_DNA"/>
</dbReference>
<dbReference type="PANTHER" id="PTHR30065:SF1">
    <property type="entry name" value="SURFACE PRESENTATION OF ANTIGENS PROTEIN SPAR"/>
    <property type="match status" value="1"/>
</dbReference>
<feature type="transmembrane region" description="Helical" evidence="10">
    <location>
        <begin position="81"/>
        <end position="103"/>
    </location>
</feature>
<accession>A0A8J7U7V8</accession>
<comment type="caution">
    <text evidence="11">The sequence shown here is derived from an EMBL/GenBank/DDBJ whole genome shotgun (WGS) entry which is preliminary data.</text>
</comment>
<evidence type="ECO:0000256" key="4">
    <source>
        <dbReference type="ARBA" id="ARBA00022475"/>
    </source>
</evidence>
<feature type="transmembrane region" description="Helical" evidence="10">
    <location>
        <begin position="180"/>
        <end position="202"/>
    </location>
</feature>
<keyword evidence="11" id="KW-0282">Flagellum</keyword>
<name>A0A8J7U7V8_9BACT</name>
<comment type="function">
    <text evidence="1 10">Role in flagellar biosynthesis.</text>
</comment>
<dbReference type="GO" id="GO:0009425">
    <property type="term" value="C:bacterial-type flagellum basal body"/>
    <property type="evidence" value="ECO:0007669"/>
    <property type="project" value="UniProtKB-SubCell"/>
</dbReference>
<comment type="similarity">
    <text evidence="2 10">Belongs to the FliR/MopE/SpaR family.</text>
</comment>
<dbReference type="InterPro" id="IPR002010">
    <property type="entry name" value="T3SS_IM_R"/>
</dbReference>
<feature type="transmembrane region" description="Helical" evidence="10">
    <location>
        <begin position="123"/>
        <end position="147"/>
    </location>
</feature>
<organism evidence="11 12">
    <name type="scientific">Acanthopleuribacter pedis</name>
    <dbReference type="NCBI Taxonomy" id="442870"/>
    <lineage>
        <taxon>Bacteria</taxon>
        <taxon>Pseudomonadati</taxon>
        <taxon>Acidobacteriota</taxon>
        <taxon>Holophagae</taxon>
        <taxon>Acanthopleuribacterales</taxon>
        <taxon>Acanthopleuribacteraceae</taxon>
        <taxon>Acanthopleuribacter</taxon>
    </lineage>
</organism>
<sequence>MNPLLEVPTAWLSDFVVVSARVGGIMAFAPVFGAANIPVRLKVLLAAALSWVFTGFLHPLSYEAAPTSAGLIIQLAAEITVGAAIGFTAAIIFEIVIFGGYLIDYFIGFGFINIVDPQSGSSISIFAFFYSYLALIVFLVTDAHHIILEVMMRSYDLIPVFGTELHAEGLNRILDFTAGIFYIGFQIAAPMFLIMFTIDFSLGMISKTVPQLQVLVVGFPFKISVGLLSVALVLRPTFEFFMGLLTTYRENLFWLIKYFGAG</sequence>
<dbReference type="InterPro" id="IPR006303">
    <property type="entry name" value="FliR"/>
</dbReference>
<evidence type="ECO:0000256" key="9">
    <source>
        <dbReference type="NCBIfam" id="TIGR01400"/>
    </source>
</evidence>
<protein>
    <recommendedName>
        <fullName evidence="3 9">Flagellar biosynthetic protein FliR</fullName>
    </recommendedName>
</protein>
<dbReference type="Pfam" id="PF01311">
    <property type="entry name" value="Bac_export_1"/>
    <property type="match status" value="1"/>
</dbReference>
<feature type="transmembrane region" description="Helical" evidence="10">
    <location>
        <begin position="214"/>
        <end position="234"/>
    </location>
</feature>
<evidence type="ECO:0000256" key="10">
    <source>
        <dbReference type="RuleBase" id="RU362071"/>
    </source>
</evidence>
<evidence type="ECO:0000256" key="3">
    <source>
        <dbReference type="ARBA" id="ARBA00021717"/>
    </source>
</evidence>
<evidence type="ECO:0000256" key="8">
    <source>
        <dbReference type="ARBA" id="ARBA00023143"/>
    </source>
</evidence>
<keyword evidence="11" id="KW-0966">Cell projection</keyword>
<feature type="transmembrane region" description="Helical" evidence="10">
    <location>
        <begin position="43"/>
        <end position="61"/>
    </location>
</feature>
<dbReference type="PANTHER" id="PTHR30065">
    <property type="entry name" value="FLAGELLAR BIOSYNTHETIC PROTEIN FLIR"/>
    <property type="match status" value="1"/>
</dbReference>
<reference evidence="11" key="1">
    <citation type="submission" date="2021-03" db="EMBL/GenBank/DDBJ databases">
        <authorList>
            <person name="Wang G."/>
        </authorList>
    </citation>
    <scope>NUCLEOTIDE SEQUENCE</scope>
    <source>
        <strain evidence="11">KCTC 12899</strain>
    </source>
</reference>
<dbReference type="GO" id="GO:0044780">
    <property type="term" value="P:bacterial-type flagellum assembly"/>
    <property type="evidence" value="ECO:0007669"/>
    <property type="project" value="UniProtKB-UniRule"/>
</dbReference>
<feature type="transmembrane region" description="Helical" evidence="10">
    <location>
        <begin position="12"/>
        <end position="31"/>
    </location>
</feature>
<comment type="subcellular location">
    <subcellularLocation>
        <location evidence="10">Cell membrane</location>
        <topology evidence="10">Multi-pass membrane protein</topology>
    </subcellularLocation>
    <subcellularLocation>
        <location evidence="10">Bacterial flagellum basal body</location>
    </subcellularLocation>
</comment>
<dbReference type="RefSeq" id="WP_207862905.1">
    <property type="nucleotide sequence ID" value="NZ_JAFREP010000046.1"/>
</dbReference>
<dbReference type="AlphaFoldDB" id="A0A8J7U7V8"/>
<keyword evidence="6 10" id="KW-1133">Transmembrane helix</keyword>
<evidence type="ECO:0000313" key="12">
    <source>
        <dbReference type="Proteomes" id="UP000664417"/>
    </source>
</evidence>
<dbReference type="NCBIfam" id="TIGR01400">
    <property type="entry name" value="fliR"/>
    <property type="match status" value="1"/>
</dbReference>
<dbReference type="GO" id="GO:0006605">
    <property type="term" value="P:protein targeting"/>
    <property type="evidence" value="ECO:0007669"/>
    <property type="project" value="UniProtKB-UniRule"/>
</dbReference>
<keyword evidence="5 10" id="KW-0812">Transmembrane</keyword>
<evidence type="ECO:0000256" key="7">
    <source>
        <dbReference type="ARBA" id="ARBA00023136"/>
    </source>
</evidence>
<keyword evidence="12" id="KW-1185">Reference proteome</keyword>
<gene>
    <name evidence="11" type="primary">fliR</name>
    <name evidence="11" type="ORF">J3U88_30995</name>
</gene>
<keyword evidence="4 10" id="KW-1003">Cell membrane</keyword>
<dbReference type="PRINTS" id="PR00953">
    <property type="entry name" value="TYPE3IMRPROT"/>
</dbReference>
<evidence type="ECO:0000256" key="6">
    <source>
        <dbReference type="ARBA" id="ARBA00022989"/>
    </source>
</evidence>
<evidence type="ECO:0000256" key="5">
    <source>
        <dbReference type="ARBA" id="ARBA00022692"/>
    </source>
</evidence>
<keyword evidence="7 10" id="KW-0472">Membrane</keyword>
<proteinExistence type="inferred from homology"/>